<evidence type="ECO:0000313" key="2">
    <source>
        <dbReference type="EMBL" id="GET89848.1"/>
    </source>
</evidence>
<reference evidence="4 5" key="2">
    <citation type="journal article" date="2022" name="Cell">
        <title>Mechanism of IFT-A polymerization into trains for ciliary transport.</title>
        <authorList>
            <person name="Meleppattu S."/>
            <person name="Zhou H."/>
            <person name="Dai J."/>
            <person name="Gui M."/>
            <person name="Brown A."/>
        </authorList>
    </citation>
    <scope>STRUCTURE BY ELECTRON MICROSCOPY (3.40 ANGSTROMS)</scope>
</reference>
<feature type="compositionally biased region" description="Basic residues" evidence="1">
    <location>
        <begin position="357"/>
        <end position="368"/>
    </location>
</feature>
<feature type="compositionally biased region" description="Low complexity" evidence="1">
    <location>
        <begin position="54"/>
        <end position="71"/>
    </location>
</feature>
<dbReference type="PDB" id="8F5O">
    <property type="method" value="EM"/>
    <property type="resolution" value="3.50 A"/>
    <property type="chains" value="A=1-368"/>
</dbReference>
<evidence type="ECO:0000313" key="3">
    <source>
        <dbReference type="Proteomes" id="UP000419144"/>
    </source>
</evidence>
<dbReference type="Proteomes" id="UP000419144">
    <property type="component" value="Unassembled WGS sequence"/>
</dbReference>
<feature type="compositionally biased region" description="Low complexity" evidence="1">
    <location>
        <begin position="1"/>
        <end position="14"/>
    </location>
</feature>
<dbReference type="EMDB" id="EMD-28866"/>
<dbReference type="VEuPathDB" id="TriTrypDB:LtaPh_2720500"/>
<feature type="region of interest" description="Disordered" evidence="1">
    <location>
        <begin position="120"/>
        <end position="141"/>
    </location>
</feature>
<organism evidence="2 3">
    <name type="scientific">Leishmania tarentolae</name>
    <name type="common">Sauroleishmania tarentolae</name>
    <dbReference type="NCBI Taxonomy" id="5689"/>
    <lineage>
        <taxon>Eukaryota</taxon>
        <taxon>Discoba</taxon>
        <taxon>Euglenozoa</taxon>
        <taxon>Kinetoplastea</taxon>
        <taxon>Metakinetoplastina</taxon>
        <taxon>Trypanosomatida</taxon>
        <taxon>Trypanosomatidae</taxon>
        <taxon>Leishmaniinae</taxon>
        <taxon>Leishmania</taxon>
        <taxon>lizard Leishmania</taxon>
    </lineage>
</organism>
<sequence>MSTTSMTAPATSPSRLESMRAASSTTSSKPAPTGPSKKSDAPAKTKRQDKPNVNSANDSNAADTGTAAAATRPDHGRRSRRTEDANWLNAEKPGNAYRPADKELSQNVKVVQDDILNREQAQREQAERAQRQKEKLEQHISESPAGFQAALPRLNELDVANSWDKLLRMMRSEYDMSCLTSCLARELDEDVAWNPEMLLVQLTSDMLDAAELQKDSGEAYVPVDASDIGQMTGGEVARKRKAKRTKAAGGAEGEPEKDTEMPATASPPPTSQAATSKTPRKKATTDPAAAEPKKTQTGKAQNAGPTSAGNSSLPQKGSAAGSTSGAAGGGGGSKTSAAPSTAKRDASKDANATKSSSSKKKTSKQVSK</sequence>
<comment type="caution">
    <text evidence="2">The sequence shown here is derived from an EMBL/GenBank/DDBJ whole genome shotgun (WGS) entry which is preliminary data.</text>
</comment>
<feature type="compositionally biased region" description="Low complexity" evidence="1">
    <location>
        <begin position="21"/>
        <end position="36"/>
    </location>
</feature>
<dbReference type="EMBL" id="BLBS01000037">
    <property type="protein sequence ID" value="GET89848.1"/>
    <property type="molecule type" value="Genomic_DNA"/>
</dbReference>
<feature type="compositionally biased region" description="Basic and acidic residues" evidence="1">
    <location>
        <begin position="37"/>
        <end position="50"/>
    </location>
</feature>
<feature type="region of interest" description="Disordered" evidence="1">
    <location>
        <begin position="231"/>
        <end position="368"/>
    </location>
</feature>
<feature type="compositionally biased region" description="Basic and acidic residues" evidence="1">
    <location>
        <begin position="120"/>
        <end position="140"/>
    </location>
</feature>
<dbReference type="SMR" id="A0A640KKJ7"/>
<evidence type="ECO:0007829" key="5">
    <source>
        <dbReference type="PDB" id="8F5P"/>
    </source>
</evidence>
<keyword evidence="4 5" id="KW-0002">3D-structure</keyword>
<accession>A0A640KKJ7</accession>
<dbReference type="PDB" id="8F5P">
    <property type="method" value="EM"/>
    <property type="resolution" value="3.40 A"/>
    <property type="chains" value="A=1-368"/>
</dbReference>
<dbReference type="OrthoDB" id="267109at2759"/>
<dbReference type="AlphaFoldDB" id="A0A640KKJ7"/>
<feature type="compositionally biased region" description="Polar residues" evidence="1">
    <location>
        <begin position="295"/>
        <end position="315"/>
    </location>
</feature>
<name>A0A640KKJ7_LEITA</name>
<evidence type="ECO:0007829" key="4">
    <source>
        <dbReference type="PDB" id="8F5O"/>
    </source>
</evidence>
<reference evidence="2" key="1">
    <citation type="submission" date="2019-11" db="EMBL/GenBank/DDBJ databases">
        <title>Leishmania tarentolae CDS.</title>
        <authorList>
            <person name="Goto Y."/>
            <person name="Yamagishi J."/>
        </authorList>
    </citation>
    <scope>NUCLEOTIDE SEQUENCE [LARGE SCALE GENOMIC DNA]</scope>
    <source>
        <strain evidence="2">Parrot Tar II</strain>
    </source>
</reference>
<evidence type="ECO:0000256" key="1">
    <source>
        <dbReference type="SAM" id="MobiDB-lite"/>
    </source>
</evidence>
<feature type="compositionally biased region" description="Basic and acidic residues" evidence="1">
    <location>
        <begin position="72"/>
        <end position="84"/>
    </location>
</feature>
<gene>
    <name evidence="2" type="ORF">LtaPh_2720500</name>
</gene>
<protein>
    <submittedName>
        <fullName evidence="2">Uncharacterized protein</fullName>
    </submittedName>
</protein>
<keyword evidence="3" id="KW-1185">Reference proteome</keyword>
<dbReference type="EMDB" id="EMD-28867"/>
<feature type="compositionally biased region" description="Low complexity" evidence="1">
    <location>
        <begin position="316"/>
        <end position="325"/>
    </location>
</feature>
<proteinExistence type="evidence at protein level"/>
<feature type="region of interest" description="Disordered" evidence="1">
    <location>
        <begin position="1"/>
        <end position="104"/>
    </location>
</feature>